<proteinExistence type="predicted"/>
<protein>
    <recommendedName>
        <fullName evidence="3">DUF2752 domain-containing protein</fullName>
    </recommendedName>
</protein>
<gene>
    <name evidence="2" type="ORF">LCGC14_0269250</name>
</gene>
<dbReference type="AlphaFoldDB" id="A0A0F9WK56"/>
<dbReference type="EMBL" id="LAZR01000148">
    <property type="protein sequence ID" value="KKN86371.1"/>
    <property type="molecule type" value="Genomic_DNA"/>
</dbReference>
<dbReference type="InterPro" id="IPR021215">
    <property type="entry name" value="DUF2752"/>
</dbReference>
<dbReference type="Pfam" id="PF10825">
    <property type="entry name" value="DUF2752"/>
    <property type="match status" value="1"/>
</dbReference>
<evidence type="ECO:0000313" key="2">
    <source>
        <dbReference type="EMBL" id="KKN86371.1"/>
    </source>
</evidence>
<accession>A0A0F9WK56</accession>
<keyword evidence="1" id="KW-1133">Transmembrane helix</keyword>
<reference evidence="2" key="1">
    <citation type="journal article" date="2015" name="Nature">
        <title>Complex archaea that bridge the gap between prokaryotes and eukaryotes.</title>
        <authorList>
            <person name="Spang A."/>
            <person name="Saw J.H."/>
            <person name="Jorgensen S.L."/>
            <person name="Zaremba-Niedzwiedzka K."/>
            <person name="Martijn J."/>
            <person name="Lind A.E."/>
            <person name="van Eijk R."/>
            <person name="Schleper C."/>
            <person name="Guy L."/>
            <person name="Ettema T.J."/>
        </authorList>
    </citation>
    <scope>NUCLEOTIDE SEQUENCE</scope>
</reference>
<feature type="transmembrane region" description="Helical" evidence="1">
    <location>
        <begin position="100"/>
        <end position="121"/>
    </location>
</feature>
<feature type="transmembrane region" description="Helical" evidence="1">
    <location>
        <begin position="133"/>
        <end position="155"/>
    </location>
</feature>
<organism evidence="2">
    <name type="scientific">marine sediment metagenome</name>
    <dbReference type="NCBI Taxonomy" id="412755"/>
    <lineage>
        <taxon>unclassified sequences</taxon>
        <taxon>metagenomes</taxon>
        <taxon>ecological metagenomes</taxon>
    </lineage>
</organism>
<keyword evidence="1" id="KW-0812">Transmembrane</keyword>
<evidence type="ECO:0000256" key="1">
    <source>
        <dbReference type="SAM" id="Phobius"/>
    </source>
</evidence>
<evidence type="ECO:0008006" key="3">
    <source>
        <dbReference type="Google" id="ProtNLM"/>
    </source>
</evidence>
<feature type="transmembrane region" description="Helical" evidence="1">
    <location>
        <begin position="26"/>
        <end position="45"/>
    </location>
</feature>
<comment type="caution">
    <text evidence="2">The sequence shown here is derived from an EMBL/GenBank/DDBJ whole genome shotgun (WGS) entry which is preliminary data.</text>
</comment>
<sequence length="163" mass="17548">MTEPKSLDDEIDRSADRPRPARRARLIGLAVAGPCWAMLAAAWWLSPREELAYGTAEQMGLPACSILVRTGYPCPTCGMTTSVSAMAHGKVALAARAHPFGIALFALAIVFGVAGVVQLATGRDVLGRMRARWWWLLVVLAGVFAGWGWVLYAGVLSGKWPIK</sequence>
<name>A0A0F9WK56_9ZZZZ</name>
<keyword evidence="1" id="KW-0472">Membrane</keyword>